<protein>
    <submittedName>
        <fullName evidence="2">Uncharacterized protein</fullName>
    </submittedName>
</protein>
<reference evidence="2 3" key="1">
    <citation type="submission" date="2020-08" db="EMBL/GenBank/DDBJ databases">
        <title>The Agave Microbiome: Exploring the role of microbial communities in plant adaptations to desert environments.</title>
        <authorList>
            <person name="Partida-Martinez L.P."/>
        </authorList>
    </citation>
    <scope>NUCLEOTIDE SEQUENCE [LARGE SCALE GENOMIC DNA]</scope>
    <source>
        <strain evidence="2 3">AS3.12</strain>
    </source>
</reference>
<dbReference type="AlphaFoldDB" id="A0A7X0MTX6"/>
<accession>A0A7X0MTX6</accession>
<keyword evidence="3" id="KW-1185">Reference proteome</keyword>
<gene>
    <name evidence="2" type="ORF">F4695_004572</name>
</gene>
<evidence type="ECO:0000313" key="3">
    <source>
        <dbReference type="Proteomes" id="UP000585437"/>
    </source>
</evidence>
<evidence type="ECO:0000313" key="2">
    <source>
        <dbReference type="EMBL" id="MBB6511174.1"/>
    </source>
</evidence>
<dbReference type="Proteomes" id="UP000585437">
    <property type="component" value="Unassembled WGS sequence"/>
</dbReference>
<sequence length="99" mass="10719">MSVRRLPTVSDQVATEPLQTRDAFRNVSHNGGTLNEFLADRQTADASLMFTKNVGMKAKVDISNGGLLSVAVLVSGILLASSVLVHVAVRDGKQPWWRT</sequence>
<comment type="caution">
    <text evidence="2">The sequence shown here is derived from an EMBL/GenBank/DDBJ whole genome shotgun (WGS) entry which is preliminary data.</text>
</comment>
<keyword evidence="1" id="KW-1133">Transmembrane helix</keyword>
<feature type="transmembrane region" description="Helical" evidence="1">
    <location>
        <begin position="66"/>
        <end position="89"/>
    </location>
</feature>
<dbReference type="EMBL" id="JACHBU010000021">
    <property type="protein sequence ID" value="MBB6511174.1"/>
    <property type="molecule type" value="Genomic_DNA"/>
</dbReference>
<keyword evidence="1" id="KW-0812">Transmembrane</keyword>
<organism evidence="2 3">
    <name type="scientific">Rhizobium soli</name>
    <dbReference type="NCBI Taxonomy" id="424798"/>
    <lineage>
        <taxon>Bacteria</taxon>
        <taxon>Pseudomonadati</taxon>
        <taxon>Pseudomonadota</taxon>
        <taxon>Alphaproteobacteria</taxon>
        <taxon>Hyphomicrobiales</taxon>
        <taxon>Rhizobiaceae</taxon>
        <taxon>Rhizobium/Agrobacterium group</taxon>
        <taxon>Rhizobium</taxon>
    </lineage>
</organism>
<evidence type="ECO:0000256" key="1">
    <source>
        <dbReference type="SAM" id="Phobius"/>
    </source>
</evidence>
<keyword evidence="1" id="KW-0472">Membrane</keyword>
<proteinExistence type="predicted"/>
<name>A0A7X0MTX6_9HYPH</name>